<dbReference type="Pfam" id="PF01381">
    <property type="entry name" value="HTH_3"/>
    <property type="match status" value="1"/>
</dbReference>
<organism evidence="3 4">
    <name type="scientific">Paenibacillus chitinolyticus</name>
    <dbReference type="NCBI Taxonomy" id="79263"/>
    <lineage>
        <taxon>Bacteria</taxon>
        <taxon>Bacillati</taxon>
        <taxon>Bacillota</taxon>
        <taxon>Bacilli</taxon>
        <taxon>Bacillales</taxon>
        <taxon>Paenibacillaceae</taxon>
        <taxon>Paenibacillus</taxon>
    </lineage>
</organism>
<dbReference type="KEGG" id="pchi:PC41400_14570"/>
<keyword evidence="5" id="KW-1185">Reference proteome</keyword>
<evidence type="ECO:0000313" key="4">
    <source>
        <dbReference type="Proteomes" id="UP000288943"/>
    </source>
</evidence>
<dbReference type="GeneID" id="95376037"/>
<proteinExistence type="predicted"/>
<reference evidence="2 5" key="2">
    <citation type="submission" date="2022-05" db="EMBL/GenBank/DDBJ databases">
        <title>Genome Sequencing of Bee-Associated Microbes.</title>
        <authorList>
            <person name="Dunlap C."/>
        </authorList>
    </citation>
    <scope>NUCLEOTIDE SEQUENCE [LARGE SCALE GENOMIC DNA]</scope>
    <source>
        <strain evidence="2 5">NRRL B-23120</strain>
    </source>
</reference>
<dbReference type="RefSeq" id="WP_042227682.1">
    <property type="nucleotide sequence ID" value="NZ_CP026520.1"/>
</dbReference>
<feature type="domain" description="HTH cro/C1-type" evidence="1">
    <location>
        <begin position="72"/>
        <end position="126"/>
    </location>
</feature>
<dbReference type="Proteomes" id="UP000288943">
    <property type="component" value="Chromosome"/>
</dbReference>
<sequence length="145" mass="16676">MELKVCVECGSKQLSPIMDTIEQTVEGKTLVIENIPAVQCDSCKEIYHSSKASQYIDKQIEVFKAEGFENKLREVTKEKGLTQEQLGQLLGGLTKQRVSQIFKDNNLDVKTMYKLSKVIDEPIENLFTFNRVVEKDNRFYIVHKD</sequence>
<accession>A0A410WWG5</accession>
<evidence type="ECO:0000313" key="2">
    <source>
        <dbReference type="EMBL" id="MCY9599662.1"/>
    </source>
</evidence>
<dbReference type="NCBIfam" id="TIGR03831">
    <property type="entry name" value="YgiT_finger"/>
    <property type="match status" value="1"/>
</dbReference>
<gene>
    <name evidence="2" type="ORF">M5X16_28355</name>
    <name evidence="3" type="ORF">PC41400_14570</name>
</gene>
<dbReference type="CDD" id="cd00093">
    <property type="entry name" value="HTH_XRE"/>
    <property type="match status" value="1"/>
</dbReference>
<name>A0A410WWG5_9BACL</name>
<dbReference type="OrthoDB" id="9812340at2"/>
<dbReference type="Proteomes" id="UP001527202">
    <property type="component" value="Unassembled WGS sequence"/>
</dbReference>
<dbReference type="InterPro" id="IPR001387">
    <property type="entry name" value="Cro/C1-type_HTH"/>
</dbReference>
<dbReference type="GO" id="GO:0003677">
    <property type="term" value="F:DNA binding"/>
    <property type="evidence" value="ECO:0007669"/>
    <property type="project" value="InterPro"/>
</dbReference>
<dbReference type="EMBL" id="JAMDMJ010000053">
    <property type="protein sequence ID" value="MCY9599662.1"/>
    <property type="molecule type" value="Genomic_DNA"/>
</dbReference>
<dbReference type="InterPro" id="IPR022453">
    <property type="entry name" value="Znf_MqsA-type"/>
</dbReference>
<evidence type="ECO:0000313" key="5">
    <source>
        <dbReference type="Proteomes" id="UP001527202"/>
    </source>
</evidence>
<reference evidence="3 4" key="1">
    <citation type="submission" date="2018-01" db="EMBL/GenBank/DDBJ databases">
        <title>The whole genome sequencing and assembly of Paenibacillus chitinolyticus KCCM 41400 strain.</title>
        <authorList>
            <person name="Kim J.-Y."/>
            <person name="Park M.-K."/>
            <person name="Lee Y.-J."/>
            <person name="Yi H."/>
            <person name="Bahn Y.-S."/>
            <person name="Kim J.F."/>
            <person name="Lee D.-W."/>
        </authorList>
    </citation>
    <scope>NUCLEOTIDE SEQUENCE [LARGE SCALE GENOMIC DNA]</scope>
    <source>
        <strain evidence="3 4">KCCM 41400</strain>
    </source>
</reference>
<evidence type="ECO:0000313" key="3">
    <source>
        <dbReference type="EMBL" id="QAV18836.1"/>
    </source>
</evidence>
<dbReference type="AlphaFoldDB" id="A0A410WWG5"/>
<dbReference type="SMART" id="SM00530">
    <property type="entry name" value="HTH_XRE"/>
    <property type="match status" value="1"/>
</dbReference>
<protein>
    <submittedName>
        <fullName evidence="3">Helix-turn-helix domain-containing protein</fullName>
    </submittedName>
</protein>
<dbReference type="Gene3D" id="1.10.260.40">
    <property type="entry name" value="lambda repressor-like DNA-binding domains"/>
    <property type="match status" value="1"/>
</dbReference>
<dbReference type="PROSITE" id="PS50943">
    <property type="entry name" value="HTH_CROC1"/>
    <property type="match status" value="1"/>
</dbReference>
<dbReference type="Gene3D" id="3.10.20.860">
    <property type="match status" value="1"/>
</dbReference>
<dbReference type="EMBL" id="CP026520">
    <property type="protein sequence ID" value="QAV18836.1"/>
    <property type="molecule type" value="Genomic_DNA"/>
</dbReference>
<dbReference type="InterPro" id="IPR010982">
    <property type="entry name" value="Lambda_DNA-bd_dom_sf"/>
</dbReference>
<dbReference type="SUPFAM" id="SSF47413">
    <property type="entry name" value="lambda repressor-like DNA-binding domains"/>
    <property type="match status" value="1"/>
</dbReference>
<evidence type="ECO:0000259" key="1">
    <source>
        <dbReference type="PROSITE" id="PS50943"/>
    </source>
</evidence>